<dbReference type="PROSITE" id="PS51007">
    <property type="entry name" value="CYTC"/>
    <property type="match status" value="1"/>
</dbReference>
<evidence type="ECO:0000256" key="7">
    <source>
        <dbReference type="PROSITE-ProRule" id="PRU00433"/>
    </source>
</evidence>
<dbReference type="InterPro" id="IPR011429">
    <property type="entry name" value="Cyt_c_Planctomycete-type"/>
</dbReference>
<dbReference type="SUPFAM" id="SSF50978">
    <property type="entry name" value="WD40 repeat-like"/>
    <property type="match status" value="1"/>
</dbReference>
<proteinExistence type="predicted"/>
<dbReference type="InterPro" id="IPR015943">
    <property type="entry name" value="WD40/YVTN_repeat-like_dom_sf"/>
</dbReference>
<dbReference type="SMART" id="SM00320">
    <property type="entry name" value="WD40"/>
    <property type="match status" value="6"/>
</dbReference>
<keyword evidence="2 7" id="KW-0349">Heme</keyword>
<feature type="repeat" description="WD" evidence="6">
    <location>
        <begin position="344"/>
        <end position="385"/>
    </location>
</feature>
<dbReference type="SUPFAM" id="SSF46626">
    <property type="entry name" value="Cytochrome c"/>
    <property type="match status" value="1"/>
</dbReference>
<dbReference type="Proteomes" id="UP000315003">
    <property type="component" value="Chromosome"/>
</dbReference>
<evidence type="ECO:0000256" key="5">
    <source>
        <dbReference type="ARBA" id="ARBA00023004"/>
    </source>
</evidence>
<evidence type="ECO:0000259" key="9">
    <source>
        <dbReference type="PROSITE" id="PS51007"/>
    </source>
</evidence>
<evidence type="ECO:0000256" key="3">
    <source>
        <dbReference type="ARBA" id="ARBA00022723"/>
    </source>
</evidence>
<dbReference type="OrthoDB" id="226265at2"/>
<evidence type="ECO:0000256" key="4">
    <source>
        <dbReference type="ARBA" id="ARBA00022737"/>
    </source>
</evidence>
<dbReference type="PANTHER" id="PTHR19879:SF9">
    <property type="entry name" value="TRANSCRIPTION INITIATION FACTOR TFIID SUBUNIT 5"/>
    <property type="match status" value="1"/>
</dbReference>
<keyword evidence="3 7" id="KW-0479">Metal-binding</keyword>
<sequence length="470" mass="50069" precursor="true">MKLILPMSRHRMERVVCALLVAVVGAATLAAEAPNFEQHVSPIFKQHCVACHNPDDAEAGLDLSTAQAALAGSSGGDVVKAGLPDSSPLVLTMTHHEDYPEMPPNKPMLAAKEIKVVQDWIAGGLLASAGGQSQLREMTFEIAAGSSQRPEQVAFPVGWPVPASPQPNAGKIASPAIAMAASPWANLIAVSGHRSVSLYGDKDSDGGAKLIGSLDFPEGDVQDLRFSANGQLLLVAGGIAAKTGKVAIFDVATGKRVATLGEEYDAVLSADISADHRYVALGTTSKLVKIYAAESGELLHRIKKHTDWVSVVRFSPDGQQLASGDRNGGVFVWEAESGGIVYSLDEHKQKVTALSWRPDGAVLASAGEDGTFVLWDMKDGWATRAVKAHVEKALTRYSRRTGVLDITFAADGTLLTIGRDRWLRSWKVDGQPLKKLAALEGLPLRLGYVSAANRIVVGDFDGQLTWYDHQ</sequence>
<dbReference type="EMBL" id="CP036272">
    <property type="protein sequence ID" value="QDT57664.1"/>
    <property type="molecule type" value="Genomic_DNA"/>
</dbReference>
<dbReference type="PROSITE" id="PS50294">
    <property type="entry name" value="WD_REPEATS_REGION"/>
    <property type="match status" value="2"/>
</dbReference>
<dbReference type="AlphaFoldDB" id="A0A517SNG6"/>
<evidence type="ECO:0000313" key="11">
    <source>
        <dbReference type="Proteomes" id="UP000315003"/>
    </source>
</evidence>
<accession>A0A517SNG6</accession>
<evidence type="ECO:0000256" key="2">
    <source>
        <dbReference type="ARBA" id="ARBA00022617"/>
    </source>
</evidence>
<keyword evidence="4" id="KW-0677">Repeat</keyword>
<reference evidence="10 11" key="1">
    <citation type="submission" date="2019-02" db="EMBL/GenBank/DDBJ databases">
        <title>Deep-cultivation of Planctomycetes and their phenomic and genomic characterization uncovers novel biology.</title>
        <authorList>
            <person name="Wiegand S."/>
            <person name="Jogler M."/>
            <person name="Boedeker C."/>
            <person name="Pinto D."/>
            <person name="Vollmers J."/>
            <person name="Rivas-Marin E."/>
            <person name="Kohn T."/>
            <person name="Peeters S.H."/>
            <person name="Heuer A."/>
            <person name="Rast P."/>
            <person name="Oberbeckmann S."/>
            <person name="Bunk B."/>
            <person name="Jeske O."/>
            <person name="Meyerdierks A."/>
            <person name="Storesund J.E."/>
            <person name="Kallscheuer N."/>
            <person name="Luecker S."/>
            <person name="Lage O.M."/>
            <person name="Pohl T."/>
            <person name="Merkel B.J."/>
            <person name="Hornburger P."/>
            <person name="Mueller R.-W."/>
            <person name="Bruemmer F."/>
            <person name="Labrenz M."/>
            <person name="Spormann A.M."/>
            <person name="Op den Camp H."/>
            <person name="Overmann J."/>
            <person name="Amann R."/>
            <person name="Jetten M.S.M."/>
            <person name="Mascher T."/>
            <person name="Medema M.H."/>
            <person name="Devos D.P."/>
            <person name="Kaster A.-K."/>
            <person name="Ovreas L."/>
            <person name="Rohde M."/>
            <person name="Galperin M.Y."/>
            <person name="Jogler C."/>
        </authorList>
    </citation>
    <scope>NUCLEOTIDE SEQUENCE [LARGE SCALE GENOMIC DNA]</scope>
    <source>
        <strain evidence="10 11">SV_7m_r</strain>
    </source>
</reference>
<evidence type="ECO:0000256" key="8">
    <source>
        <dbReference type="SAM" id="SignalP"/>
    </source>
</evidence>
<dbReference type="PROSITE" id="PS00678">
    <property type="entry name" value="WD_REPEATS_1"/>
    <property type="match status" value="1"/>
</dbReference>
<dbReference type="Gene3D" id="2.130.10.10">
    <property type="entry name" value="YVTN repeat-like/Quinoprotein amine dehydrogenase"/>
    <property type="match status" value="2"/>
</dbReference>
<evidence type="ECO:0000256" key="1">
    <source>
        <dbReference type="ARBA" id="ARBA00022574"/>
    </source>
</evidence>
<dbReference type="InterPro" id="IPR009056">
    <property type="entry name" value="Cyt_c-like_dom"/>
</dbReference>
<dbReference type="InterPro" id="IPR019775">
    <property type="entry name" value="WD40_repeat_CS"/>
</dbReference>
<dbReference type="InterPro" id="IPR036322">
    <property type="entry name" value="WD40_repeat_dom_sf"/>
</dbReference>
<dbReference type="InterPro" id="IPR001680">
    <property type="entry name" value="WD40_rpt"/>
</dbReference>
<gene>
    <name evidence="10" type="ORF">SV7mr_01470</name>
</gene>
<name>A0A517SNG6_9BACT</name>
<feature type="domain" description="Cytochrome c" evidence="9">
    <location>
        <begin position="27"/>
        <end position="125"/>
    </location>
</feature>
<dbReference type="GO" id="GO:0020037">
    <property type="term" value="F:heme binding"/>
    <property type="evidence" value="ECO:0007669"/>
    <property type="project" value="InterPro"/>
</dbReference>
<feature type="chain" id="PRO_5021876105" evidence="8">
    <location>
        <begin position="34"/>
        <end position="470"/>
    </location>
</feature>
<evidence type="ECO:0000256" key="6">
    <source>
        <dbReference type="PROSITE-ProRule" id="PRU00221"/>
    </source>
</evidence>
<keyword evidence="8" id="KW-0732">Signal</keyword>
<dbReference type="InterPro" id="IPR036909">
    <property type="entry name" value="Cyt_c-like_dom_sf"/>
</dbReference>
<dbReference type="GO" id="GO:0046872">
    <property type="term" value="F:metal ion binding"/>
    <property type="evidence" value="ECO:0007669"/>
    <property type="project" value="UniProtKB-KW"/>
</dbReference>
<feature type="repeat" description="WD" evidence="6">
    <location>
        <begin position="302"/>
        <end position="343"/>
    </location>
</feature>
<evidence type="ECO:0000313" key="10">
    <source>
        <dbReference type="EMBL" id="QDT57664.1"/>
    </source>
</evidence>
<dbReference type="RefSeq" id="WP_145268295.1">
    <property type="nucleotide sequence ID" value="NZ_CP036272.1"/>
</dbReference>
<dbReference type="GO" id="GO:0009055">
    <property type="term" value="F:electron transfer activity"/>
    <property type="evidence" value="ECO:0007669"/>
    <property type="project" value="InterPro"/>
</dbReference>
<protein>
    <submittedName>
        <fullName evidence="10">WD domain, G-beta repeat</fullName>
    </submittedName>
</protein>
<dbReference type="Pfam" id="PF00400">
    <property type="entry name" value="WD40"/>
    <property type="match status" value="2"/>
</dbReference>
<keyword evidence="5 7" id="KW-0408">Iron</keyword>
<keyword evidence="11" id="KW-1185">Reference proteome</keyword>
<organism evidence="10 11">
    <name type="scientific">Stieleria bergensis</name>
    <dbReference type="NCBI Taxonomy" id="2528025"/>
    <lineage>
        <taxon>Bacteria</taxon>
        <taxon>Pseudomonadati</taxon>
        <taxon>Planctomycetota</taxon>
        <taxon>Planctomycetia</taxon>
        <taxon>Pirellulales</taxon>
        <taxon>Pirellulaceae</taxon>
        <taxon>Stieleria</taxon>
    </lineage>
</organism>
<dbReference type="PROSITE" id="PS50082">
    <property type="entry name" value="WD_REPEATS_2"/>
    <property type="match status" value="2"/>
</dbReference>
<keyword evidence="1 6" id="KW-0853">WD repeat</keyword>
<feature type="signal peptide" evidence="8">
    <location>
        <begin position="1"/>
        <end position="33"/>
    </location>
</feature>
<dbReference type="Pfam" id="PF07635">
    <property type="entry name" value="PSCyt1"/>
    <property type="match status" value="1"/>
</dbReference>
<dbReference type="PANTHER" id="PTHR19879">
    <property type="entry name" value="TRANSCRIPTION INITIATION FACTOR TFIID"/>
    <property type="match status" value="1"/>
</dbReference>